<sequence>MSEMINKLVDEKLNKIFADYPDTADLQELQEELESDLIASSEDKKTVDVTEEAAVAAAFKEFGDIDEVIDQVLDENQDKDNHYRKTIQEHHIDLDDDGIRIDNGKLLNINDDGITINNGKTISINSEGVKLGNMVINEDGINFNGKKSKESFDEVNANFKDTDFDTEVHVESMPLTDESEFSTTDIKKMDIFSENAYLKILPTNGQKIVIREYMSRSNPDYQVKAEIVDDTLVVKQGRVPHFLPLRIKTQILIPKEFTGKLRITNRSGSLLLQNMDNIDQALINVHSGLVNIRNISINQLLIQSTSGKIVLEDVDVKNSLSVNAKSGIIKLDDVFSPDYNIQANSGTIRGLDLSGAGSITAKSGTIKIEFEKITSDVKVSNNSGTIKLMMPEHDSYDFDLEARSGVVKMNQAANYKHDVLSLKEGRVGTGPQYKLTAKANSGTIKVN</sequence>
<protein>
    <submittedName>
        <fullName evidence="2">DUF4097 family beta strand repeat-containing protein</fullName>
    </submittedName>
</protein>
<dbReference type="RefSeq" id="WP_137610475.1">
    <property type="nucleotide sequence ID" value="NZ_BJDF01000002.1"/>
</dbReference>
<organism evidence="2 3">
    <name type="scientific">Companilactobacillus huachuanensis</name>
    <dbReference type="NCBI Taxonomy" id="2559914"/>
    <lineage>
        <taxon>Bacteria</taxon>
        <taxon>Bacillati</taxon>
        <taxon>Bacillota</taxon>
        <taxon>Bacilli</taxon>
        <taxon>Lactobacillales</taxon>
        <taxon>Lactobacillaceae</taxon>
        <taxon>Companilactobacillus</taxon>
    </lineage>
</organism>
<gene>
    <name evidence="2" type="ORF">ACFQAV_04515</name>
</gene>
<evidence type="ECO:0000313" key="2">
    <source>
        <dbReference type="EMBL" id="MFC6176087.1"/>
    </source>
</evidence>
<keyword evidence="3" id="KW-1185">Reference proteome</keyword>
<comment type="caution">
    <text evidence="2">The sequence shown here is derived from an EMBL/GenBank/DDBJ whole genome shotgun (WGS) entry which is preliminary data.</text>
</comment>
<feature type="domain" description="DUF4097" evidence="1">
    <location>
        <begin position="186"/>
        <end position="446"/>
    </location>
</feature>
<dbReference type="Pfam" id="PF13349">
    <property type="entry name" value="DUF4097"/>
    <property type="match status" value="1"/>
</dbReference>
<accession>A0ABW1RLR8</accession>
<proteinExistence type="predicted"/>
<dbReference type="InterPro" id="IPR047928">
    <property type="entry name" value="Perm_prefix_1"/>
</dbReference>
<dbReference type="InterPro" id="IPR025164">
    <property type="entry name" value="Toastrack_DUF4097"/>
</dbReference>
<dbReference type="Proteomes" id="UP001596288">
    <property type="component" value="Unassembled WGS sequence"/>
</dbReference>
<dbReference type="EMBL" id="JBHSSF010000011">
    <property type="protein sequence ID" value="MFC6176087.1"/>
    <property type="molecule type" value="Genomic_DNA"/>
</dbReference>
<evidence type="ECO:0000313" key="3">
    <source>
        <dbReference type="Proteomes" id="UP001596288"/>
    </source>
</evidence>
<name>A0ABW1RLR8_9LACO</name>
<evidence type="ECO:0000259" key="1">
    <source>
        <dbReference type="Pfam" id="PF13349"/>
    </source>
</evidence>
<dbReference type="NCBIfam" id="NF038403">
    <property type="entry name" value="perm_prefix_1"/>
    <property type="match status" value="1"/>
</dbReference>
<reference evidence="3" key="1">
    <citation type="journal article" date="2019" name="Int. J. Syst. Evol. Microbiol.">
        <title>The Global Catalogue of Microorganisms (GCM) 10K type strain sequencing project: providing services to taxonomists for standard genome sequencing and annotation.</title>
        <authorList>
            <consortium name="The Broad Institute Genomics Platform"/>
            <consortium name="The Broad Institute Genome Sequencing Center for Infectious Disease"/>
            <person name="Wu L."/>
            <person name="Ma J."/>
        </authorList>
    </citation>
    <scope>NUCLEOTIDE SEQUENCE [LARGE SCALE GENOMIC DNA]</scope>
    <source>
        <strain evidence="3">CCM 8927</strain>
    </source>
</reference>